<dbReference type="InterPro" id="IPR001752">
    <property type="entry name" value="Kinesin_motor_dom"/>
</dbReference>
<dbReference type="GO" id="GO:0005874">
    <property type="term" value="C:microtubule"/>
    <property type="evidence" value="ECO:0007669"/>
    <property type="project" value="UniProtKB-KW"/>
</dbReference>
<keyword evidence="3 5" id="KW-0067">ATP-binding</keyword>
<dbReference type="InterPro" id="IPR036961">
    <property type="entry name" value="Kinesin_motor_dom_sf"/>
</dbReference>
<dbReference type="GO" id="GO:0003777">
    <property type="term" value="F:microtubule motor activity"/>
    <property type="evidence" value="ECO:0007669"/>
    <property type="project" value="InterPro"/>
</dbReference>
<dbReference type="SUPFAM" id="SSF52540">
    <property type="entry name" value="P-loop containing nucleoside triphosphate hydrolases"/>
    <property type="match status" value="1"/>
</dbReference>
<evidence type="ECO:0000259" key="8">
    <source>
        <dbReference type="PROSITE" id="PS50067"/>
    </source>
</evidence>
<keyword evidence="4" id="KW-0963">Cytoplasm</keyword>
<dbReference type="InterPro" id="IPR027417">
    <property type="entry name" value="P-loop_NTPase"/>
</dbReference>
<comment type="similarity">
    <text evidence="5 6">Belongs to the TRAFAC class myosin-kinesin ATPase superfamily. Kinesin family.</text>
</comment>
<evidence type="ECO:0000313" key="9">
    <source>
        <dbReference type="EMBL" id="NXL39799.1"/>
    </source>
</evidence>
<dbReference type="EMBL" id="VXAP01001196">
    <property type="protein sequence ID" value="NXL39799.1"/>
    <property type="molecule type" value="Genomic_DNA"/>
</dbReference>
<dbReference type="PROSITE" id="PS00411">
    <property type="entry name" value="KINESIN_MOTOR_1"/>
    <property type="match status" value="1"/>
</dbReference>
<proteinExistence type="inferred from homology"/>
<organism evidence="9 10">
    <name type="scientific">Glaucidium brasilianum</name>
    <name type="common">Ferruginous pygmy-owl</name>
    <dbReference type="NCBI Taxonomy" id="78217"/>
    <lineage>
        <taxon>Eukaryota</taxon>
        <taxon>Metazoa</taxon>
        <taxon>Chordata</taxon>
        <taxon>Craniata</taxon>
        <taxon>Vertebrata</taxon>
        <taxon>Euteleostomi</taxon>
        <taxon>Archelosauria</taxon>
        <taxon>Archosauria</taxon>
        <taxon>Dinosauria</taxon>
        <taxon>Saurischia</taxon>
        <taxon>Theropoda</taxon>
        <taxon>Coelurosauria</taxon>
        <taxon>Aves</taxon>
        <taxon>Neognathae</taxon>
        <taxon>Neoaves</taxon>
        <taxon>Telluraves</taxon>
        <taxon>Strigiformes</taxon>
        <taxon>Strigidae</taxon>
        <taxon>Glaucidium</taxon>
    </lineage>
</organism>
<dbReference type="InterPro" id="IPR027640">
    <property type="entry name" value="Kinesin-like_fam"/>
</dbReference>
<evidence type="ECO:0000256" key="3">
    <source>
        <dbReference type="ARBA" id="ARBA00022840"/>
    </source>
</evidence>
<dbReference type="Proteomes" id="UP000591073">
    <property type="component" value="Unassembled WGS sequence"/>
</dbReference>
<dbReference type="SMART" id="SM00129">
    <property type="entry name" value="KISc"/>
    <property type="match status" value="1"/>
</dbReference>
<name>A0A7L0SDW1_GLABR</name>
<keyword evidence="6" id="KW-0493">Microtubule</keyword>
<keyword evidence="5 6" id="KW-0505">Motor protein</keyword>
<dbReference type="GO" id="GO:0007018">
    <property type="term" value="P:microtubule-based movement"/>
    <property type="evidence" value="ECO:0007669"/>
    <property type="project" value="InterPro"/>
</dbReference>
<evidence type="ECO:0000256" key="4">
    <source>
        <dbReference type="ARBA" id="ARBA00023212"/>
    </source>
</evidence>
<feature type="domain" description="Kinesin motor" evidence="8">
    <location>
        <begin position="4"/>
        <end position="361"/>
    </location>
</feature>
<keyword evidence="2 5" id="KW-0547">Nucleotide-binding</keyword>
<reference evidence="9 10" key="1">
    <citation type="submission" date="2019-09" db="EMBL/GenBank/DDBJ databases">
        <title>Bird 10,000 Genomes (B10K) Project - Family phase.</title>
        <authorList>
            <person name="Zhang G."/>
        </authorList>
    </citation>
    <scope>NUCLEOTIDE SEQUENCE [LARGE SCALE GENOMIC DNA]</scope>
    <source>
        <strain evidence="9">B10K-DU-008-63</strain>
    </source>
</reference>
<comment type="subcellular location">
    <subcellularLocation>
        <location evidence="1">Cytoplasm</location>
        <location evidence="1">Cytoskeleton</location>
    </subcellularLocation>
</comment>
<evidence type="ECO:0000256" key="2">
    <source>
        <dbReference type="ARBA" id="ARBA00022741"/>
    </source>
</evidence>
<feature type="region of interest" description="Disordered" evidence="7">
    <location>
        <begin position="219"/>
        <end position="239"/>
    </location>
</feature>
<feature type="non-terminal residue" evidence="9">
    <location>
        <position position="365"/>
    </location>
</feature>
<dbReference type="Pfam" id="PF00225">
    <property type="entry name" value="Kinesin"/>
    <property type="match status" value="2"/>
</dbReference>
<dbReference type="InterPro" id="IPR019821">
    <property type="entry name" value="Kinesin_motor_CS"/>
</dbReference>
<dbReference type="GO" id="GO:0008017">
    <property type="term" value="F:microtubule binding"/>
    <property type="evidence" value="ECO:0007669"/>
    <property type="project" value="InterPro"/>
</dbReference>
<comment type="caution">
    <text evidence="9">The sequence shown here is derived from an EMBL/GenBank/DDBJ whole genome shotgun (WGS) entry which is preliminary data.</text>
</comment>
<feature type="binding site" evidence="5">
    <location>
        <begin position="97"/>
        <end position="104"/>
    </location>
    <ligand>
        <name>ATP</name>
        <dbReference type="ChEBI" id="CHEBI:30616"/>
    </ligand>
</feature>
<dbReference type="PANTHER" id="PTHR47968">
    <property type="entry name" value="CENTROMERE PROTEIN E"/>
    <property type="match status" value="1"/>
</dbReference>
<evidence type="ECO:0000313" key="10">
    <source>
        <dbReference type="Proteomes" id="UP000591073"/>
    </source>
</evidence>
<accession>A0A7L0SDW1</accession>
<feature type="non-terminal residue" evidence="9">
    <location>
        <position position="1"/>
    </location>
</feature>
<evidence type="ECO:0000256" key="6">
    <source>
        <dbReference type="RuleBase" id="RU000394"/>
    </source>
</evidence>
<protein>
    <recommendedName>
        <fullName evidence="6">Kinesin-like protein</fullName>
    </recommendedName>
</protein>
<evidence type="ECO:0000256" key="5">
    <source>
        <dbReference type="PROSITE-ProRule" id="PRU00283"/>
    </source>
</evidence>
<dbReference type="OrthoDB" id="3176171at2759"/>
<dbReference type="GO" id="GO:0005524">
    <property type="term" value="F:ATP binding"/>
    <property type="evidence" value="ECO:0007669"/>
    <property type="project" value="UniProtKB-UniRule"/>
</dbReference>
<dbReference type="PROSITE" id="PS50067">
    <property type="entry name" value="KINESIN_MOTOR_2"/>
    <property type="match status" value="1"/>
</dbReference>
<dbReference type="PANTHER" id="PTHR47968:SF72">
    <property type="entry name" value="KINESIN-LIKE PROTEIN KIF19"/>
    <property type="match status" value="1"/>
</dbReference>
<keyword evidence="4" id="KW-0206">Cytoskeleton</keyword>
<dbReference type="AlphaFoldDB" id="A0A7L0SDW1"/>
<keyword evidence="10" id="KW-1185">Reference proteome</keyword>
<dbReference type="Gene3D" id="3.40.850.10">
    <property type="entry name" value="Kinesin motor domain"/>
    <property type="match status" value="1"/>
</dbReference>
<evidence type="ECO:0000256" key="1">
    <source>
        <dbReference type="ARBA" id="ARBA00004245"/>
    </source>
</evidence>
<sequence>HPGVSQVALRIRPMSAAELAEGAWPVAHRLDEQVVVLRDPVAEPDAVLHASRSQQKSYIFDVAFDATATQDTVYRATTQSLVAVVTSGSNATVLAYGPTGCGKTYTMLGTDGEPGLCARTLAELFQAIGDASGDAEYEVSMSYLEIYNEMIRDLLNPSLGCLPLREDAGGTVQVTGITRLPATSADEVSRRALMGQRAEGVQRAPRCASRLPQVMQLLARGNRQRTQEPTAANRGSSRSHAVLQVTVCRRQRGGGLRHGRLFMIDLAGSERAAQTQNRGQRMKEGAHINRSLLALGNCIKALSHRPSGKYINYRDSKLTRLLKDSLGGNSHTVMIAHISPASTAFAESRSTLTYAHRAKSIRTTV</sequence>
<evidence type="ECO:0000256" key="7">
    <source>
        <dbReference type="SAM" id="MobiDB-lite"/>
    </source>
</evidence>
<feature type="compositionally biased region" description="Polar residues" evidence="7">
    <location>
        <begin position="227"/>
        <end position="239"/>
    </location>
</feature>
<gene>
    <name evidence="9" type="primary">Kif19_1</name>
    <name evidence="9" type="ORF">GLABRA_R01150</name>
</gene>
<dbReference type="PRINTS" id="PR00380">
    <property type="entry name" value="KINESINHEAVY"/>
</dbReference>